<dbReference type="CDD" id="cd02274">
    <property type="entry name" value="DHDPR_N"/>
    <property type="match status" value="1"/>
</dbReference>
<feature type="binding site" evidence="13">
    <location>
        <begin position="157"/>
        <end position="158"/>
    </location>
    <ligand>
        <name>(S)-2,3,4,5-tetrahydrodipicolinate</name>
        <dbReference type="ChEBI" id="CHEBI:16845"/>
    </ligand>
</feature>
<feature type="domain" description="Dihydrodipicolinate reductase N-terminal" evidence="14">
    <location>
        <begin position="1"/>
        <end position="118"/>
    </location>
</feature>
<comment type="similarity">
    <text evidence="1 13">Belongs to the DapB family.</text>
</comment>
<dbReference type="Pfam" id="PF05173">
    <property type="entry name" value="DapB_C"/>
    <property type="match status" value="1"/>
</dbReference>
<evidence type="ECO:0000256" key="2">
    <source>
        <dbReference type="ARBA" id="ARBA00022490"/>
    </source>
</evidence>
<dbReference type="EMBL" id="DSYZ01000045">
    <property type="protein sequence ID" value="HGT82474.1"/>
    <property type="molecule type" value="Genomic_DNA"/>
</dbReference>
<comment type="function">
    <text evidence="13">Catalyzes the conversion of 4-hydroxy-tetrahydrodipicolinate (HTPA) to tetrahydrodipicolinate.</text>
</comment>
<dbReference type="EC" id="1.17.1.8" evidence="10 13"/>
<keyword evidence="8 13" id="KW-0457">Lysine biosynthesis</keyword>
<evidence type="ECO:0000256" key="8">
    <source>
        <dbReference type="ARBA" id="ARBA00023154"/>
    </source>
</evidence>
<sequence>MRLAVAGSAGRMGRLVVKHAIAEGLKVVQAFDIVEVGRDAGEVAGIGRIDVAIESDIENLDADVLIDFTNPSACLENARVASKKGVKLVIGTTGFSEEQRRELERICSRVPSVVSPNFSIGVNAFFKIVEFTSSLLKDYDVEIFEIHHKHKKDAPSGTAIRVAEIIRNVLSEKGRKLELKFCRDGKKGEEIGIFGIRGGDVVGEHVVMFFSEGERVEIVHRATSRDCFAKGAILAVKWISKVEKPGIYSMLDVLGLT</sequence>
<dbReference type="GO" id="GO:0050661">
    <property type="term" value="F:NADP binding"/>
    <property type="evidence" value="ECO:0007669"/>
    <property type="project" value="UniProtKB-UniRule"/>
</dbReference>
<dbReference type="PANTHER" id="PTHR20836:SF0">
    <property type="entry name" value="4-HYDROXY-TETRAHYDRODIPICOLINATE REDUCTASE 1, CHLOROPLASTIC-RELATED"/>
    <property type="match status" value="1"/>
</dbReference>
<dbReference type="InterPro" id="IPR022663">
    <property type="entry name" value="DapB_C"/>
</dbReference>
<feature type="active site" description="Proton donor/acceptor" evidence="13">
    <location>
        <position position="147"/>
    </location>
</feature>
<dbReference type="SUPFAM" id="SSF55347">
    <property type="entry name" value="Glyceraldehyde-3-phosphate dehydrogenase-like, C-terminal domain"/>
    <property type="match status" value="1"/>
</dbReference>
<dbReference type="GO" id="GO:0009089">
    <property type="term" value="P:lysine biosynthetic process via diaminopimelate"/>
    <property type="evidence" value="ECO:0007669"/>
    <property type="project" value="UniProtKB-UniRule"/>
</dbReference>
<dbReference type="InterPro" id="IPR036291">
    <property type="entry name" value="NAD(P)-bd_dom_sf"/>
</dbReference>
<comment type="subunit">
    <text evidence="13">Homotetramer.</text>
</comment>
<evidence type="ECO:0000256" key="12">
    <source>
        <dbReference type="ARBA" id="ARBA00049396"/>
    </source>
</evidence>
<feature type="binding site" evidence="13">
    <location>
        <begin position="91"/>
        <end position="93"/>
    </location>
    <ligand>
        <name>NAD(+)</name>
        <dbReference type="ChEBI" id="CHEBI:57540"/>
    </ligand>
</feature>
<evidence type="ECO:0000256" key="11">
    <source>
        <dbReference type="ARBA" id="ARBA00049080"/>
    </source>
</evidence>
<dbReference type="SUPFAM" id="SSF51735">
    <property type="entry name" value="NAD(P)-binding Rossmann-fold domains"/>
    <property type="match status" value="1"/>
</dbReference>
<dbReference type="GO" id="GO:0016726">
    <property type="term" value="F:oxidoreductase activity, acting on CH or CH2 groups, NAD or NADP as acceptor"/>
    <property type="evidence" value="ECO:0007669"/>
    <property type="project" value="UniProtKB-UniRule"/>
</dbReference>
<evidence type="ECO:0000256" key="5">
    <source>
        <dbReference type="ARBA" id="ARBA00022915"/>
    </source>
</evidence>
<dbReference type="PIRSF" id="PIRSF000161">
    <property type="entry name" value="DHPR"/>
    <property type="match status" value="1"/>
</dbReference>
<dbReference type="NCBIfam" id="TIGR00036">
    <property type="entry name" value="dapB"/>
    <property type="match status" value="1"/>
</dbReference>
<dbReference type="GO" id="GO:0019877">
    <property type="term" value="P:diaminopimelate biosynthetic process"/>
    <property type="evidence" value="ECO:0007669"/>
    <property type="project" value="UniProtKB-UniRule"/>
</dbReference>
<evidence type="ECO:0000256" key="6">
    <source>
        <dbReference type="ARBA" id="ARBA00023002"/>
    </source>
</evidence>
<organism evidence="16">
    <name type="scientific">Archaeoglobus fulgidus</name>
    <dbReference type="NCBI Taxonomy" id="2234"/>
    <lineage>
        <taxon>Archaea</taxon>
        <taxon>Methanobacteriati</taxon>
        <taxon>Methanobacteriota</taxon>
        <taxon>Archaeoglobi</taxon>
        <taxon>Archaeoglobales</taxon>
        <taxon>Archaeoglobaceae</taxon>
        <taxon>Archaeoglobus</taxon>
    </lineage>
</organism>
<keyword evidence="4 13" id="KW-0521">NADP</keyword>
<dbReference type="InterPro" id="IPR023940">
    <property type="entry name" value="DHDPR_bac"/>
</dbReference>
<keyword evidence="7 13" id="KW-0520">NAD</keyword>
<comment type="caution">
    <text evidence="13">Lacks conserved residue(s) required for the propagation of feature annotation.</text>
</comment>
<evidence type="ECO:0000259" key="14">
    <source>
        <dbReference type="Pfam" id="PF01113"/>
    </source>
</evidence>
<dbReference type="AlphaFoldDB" id="A0A7J3M2J2"/>
<evidence type="ECO:0000256" key="10">
    <source>
        <dbReference type="ARBA" id="ARBA00038983"/>
    </source>
</evidence>
<comment type="subcellular location">
    <subcellularLocation>
        <location evidence="13">Cytoplasm</location>
    </subcellularLocation>
</comment>
<keyword evidence="5 13" id="KW-0220">Diaminopimelate biosynthesis</keyword>
<evidence type="ECO:0000259" key="15">
    <source>
        <dbReference type="Pfam" id="PF05173"/>
    </source>
</evidence>
<dbReference type="PROSITE" id="PS01298">
    <property type="entry name" value="DAPB"/>
    <property type="match status" value="1"/>
</dbReference>
<keyword evidence="6 13" id="KW-0560">Oxidoreductase</keyword>
<dbReference type="UniPathway" id="UPA00034">
    <property type="reaction ID" value="UER00018"/>
</dbReference>
<accession>A0A7J3M2J2</accession>
<dbReference type="Gene3D" id="3.40.50.720">
    <property type="entry name" value="NAD(P)-binding Rossmann-like Domain"/>
    <property type="match status" value="1"/>
</dbReference>
<evidence type="ECO:0000256" key="4">
    <source>
        <dbReference type="ARBA" id="ARBA00022857"/>
    </source>
</evidence>
<dbReference type="HAMAP" id="MF_00102">
    <property type="entry name" value="DapB"/>
    <property type="match status" value="1"/>
</dbReference>
<dbReference type="GO" id="GO:0005737">
    <property type="term" value="C:cytoplasm"/>
    <property type="evidence" value="ECO:0007669"/>
    <property type="project" value="UniProtKB-SubCell"/>
</dbReference>
<comment type="catalytic activity">
    <reaction evidence="12 13">
        <text>(S)-2,3,4,5-tetrahydrodipicolinate + NAD(+) + H2O = (2S,4S)-4-hydroxy-2,3,4,5-tetrahydrodipicolinate + NADH + H(+)</text>
        <dbReference type="Rhea" id="RHEA:35323"/>
        <dbReference type="ChEBI" id="CHEBI:15377"/>
        <dbReference type="ChEBI" id="CHEBI:15378"/>
        <dbReference type="ChEBI" id="CHEBI:16845"/>
        <dbReference type="ChEBI" id="CHEBI:57540"/>
        <dbReference type="ChEBI" id="CHEBI:57945"/>
        <dbReference type="ChEBI" id="CHEBI:67139"/>
        <dbReference type="EC" id="1.17.1.8"/>
    </reaction>
</comment>
<dbReference type="Pfam" id="PF01113">
    <property type="entry name" value="DapB_N"/>
    <property type="match status" value="1"/>
</dbReference>
<name>A0A7J3M2J2_ARCFL</name>
<dbReference type="Gene3D" id="3.30.360.10">
    <property type="entry name" value="Dihydrodipicolinate Reductase, domain 2"/>
    <property type="match status" value="1"/>
</dbReference>
<evidence type="ECO:0000256" key="1">
    <source>
        <dbReference type="ARBA" id="ARBA00006642"/>
    </source>
</evidence>
<feature type="binding site" evidence="13">
    <location>
        <position position="148"/>
    </location>
    <ligand>
        <name>(S)-2,3,4,5-tetrahydrodipicolinate</name>
        <dbReference type="ChEBI" id="CHEBI:16845"/>
    </ligand>
</feature>
<feature type="active site" description="Proton donor" evidence="13">
    <location>
        <position position="151"/>
    </location>
</feature>
<dbReference type="GO" id="GO:0008839">
    <property type="term" value="F:4-hydroxy-tetrahydrodipicolinate reductase"/>
    <property type="evidence" value="ECO:0007669"/>
    <property type="project" value="UniProtKB-UniRule"/>
</dbReference>
<comment type="caution">
    <text evidence="13">Was originally thought to be a dihydrodipicolinate reductase (DHDPR), catalyzing the conversion of dihydrodipicolinate to tetrahydrodipicolinate. However, it was shown in E.coli that the substrate of the enzymatic reaction is not dihydrodipicolinate (DHDP) but in fact (2S,4S)-4-hydroxy-2,3,4,5-tetrahydrodipicolinic acid (HTPA), the product released by the DapA-catalyzed reaction.</text>
</comment>
<evidence type="ECO:0000256" key="9">
    <source>
        <dbReference type="ARBA" id="ARBA00037922"/>
    </source>
</evidence>
<keyword evidence="2 13" id="KW-0963">Cytoplasm</keyword>
<dbReference type="InterPro" id="IPR022664">
    <property type="entry name" value="DapB_N_CS"/>
</dbReference>
<comment type="caution">
    <text evidence="16">The sequence shown here is derived from an EMBL/GenBank/DDBJ whole genome shotgun (WGS) entry which is preliminary data.</text>
</comment>
<dbReference type="PANTHER" id="PTHR20836">
    <property type="entry name" value="DIHYDRODIPICOLINATE REDUCTASE"/>
    <property type="match status" value="1"/>
</dbReference>
<keyword evidence="3 13" id="KW-0028">Amino-acid biosynthesis</keyword>
<comment type="catalytic activity">
    <reaction evidence="11 13">
        <text>(S)-2,3,4,5-tetrahydrodipicolinate + NADP(+) + H2O = (2S,4S)-4-hydroxy-2,3,4,5-tetrahydrodipicolinate + NADPH + H(+)</text>
        <dbReference type="Rhea" id="RHEA:35331"/>
        <dbReference type="ChEBI" id="CHEBI:15377"/>
        <dbReference type="ChEBI" id="CHEBI:15378"/>
        <dbReference type="ChEBI" id="CHEBI:16845"/>
        <dbReference type="ChEBI" id="CHEBI:57783"/>
        <dbReference type="ChEBI" id="CHEBI:58349"/>
        <dbReference type="ChEBI" id="CHEBI:67139"/>
        <dbReference type="EC" id="1.17.1.8"/>
    </reaction>
</comment>
<protein>
    <recommendedName>
        <fullName evidence="10 13">4-hydroxy-tetrahydrodipicolinate reductase</fullName>
        <shortName evidence="13">HTPA reductase</shortName>
        <ecNumber evidence="10 13">1.17.1.8</ecNumber>
    </recommendedName>
</protein>
<gene>
    <name evidence="13 16" type="primary">dapB</name>
    <name evidence="16" type="ORF">ENT52_01945</name>
</gene>
<reference evidence="16" key="1">
    <citation type="journal article" date="2020" name="mSystems">
        <title>Genome- and Community-Level Interaction Insights into Carbon Utilization and Element Cycling Functions of Hydrothermarchaeota in Hydrothermal Sediment.</title>
        <authorList>
            <person name="Zhou Z."/>
            <person name="Liu Y."/>
            <person name="Xu W."/>
            <person name="Pan J."/>
            <person name="Luo Z.H."/>
            <person name="Li M."/>
        </authorList>
    </citation>
    <scope>NUCLEOTIDE SEQUENCE [LARGE SCALE GENOMIC DNA]</scope>
    <source>
        <strain evidence="16">SpSt-587</strain>
    </source>
</reference>
<dbReference type="GO" id="GO:0051287">
    <property type="term" value="F:NAD binding"/>
    <property type="evidence" value="ECO:0007669"/>
    <property type="project" value="UniProtKB-UniRule"/>
</dbReference>
<evidence type="ECO:0000256" key="3">
    <source>
        <dbReference type="ARBA" id="ARBA00022605"/>
    </source>
</evidence>
<dbReference type="InterPro" id="IPR000846">
    <property type="entry name" value="DapB_N"/>
</dbReference>
<feature type="domain" description="Dihydrodipicolinate reductase C-terminal" evidence="15">
    <location>
        <begin position="121"/>
        <end position="254"/>
    </location>
</feature>
<proteinExistence type="inferred from homology"/>
<dbReference type="FunFam" id="3.30.360.10:FF:000009">
    <property type="entry name" value="4-hydroxy-tetrahydrodipicolinate reductase"/>
    <property type="match status" value="1"/>
</dbReference>
<evidence type="ECO:0000313" key="16">
    <source>
        <dbReference type="EMBL" id="HGT82474.1"/>
    </source>
</evidence>
<comment type="pathway">
    <text evidence="9 13">Amino-acid biosynthesis; L-lysine biosynthesis via DAP pathway; (S)-tetrahydrodipicolinate from L-aspartate: step 4/4.</text>
</comment>
<evidence type="ECO:0000256" key="7">
    <source>
        <dbReference type="ARBA" id="ARBA00023027"/>
    </source>
</evidence>
<evidence type="ECO:0000256" key="13">
    <source>
        <dbReference type="HAMAP-Rule" id="MF_00102"/>
    </source>
</evidence>
<feature type="binding site" evidence="13">
    <location>
        <begin position="115"/>
        <end position="118"/>
    </location>
    <ligand>
        <name>NAD(+)</name>
        <dbReference type="ChEBI" id="CHEBI:57540"/>
    </ligand>
</feature>
<feature type="binding site" evidence="13">
    <location>
        <begin position="7"/>
        <end position="12"/>
    </location>
    <ligand>
        <name>NAD(+)</name>
        <dbReference type="ChEBI" id="CHEBI:57540"/>
    </ligand>
</feature>